<reference evidence="2" key="1">
    <citation type="submission" date="2023-03" db="EMBL/GenBank/DDBJ databases">
        <title>Massive genome expansion in bonnet fungi (Mycena s.s.) driven by repeated elements and novel gene families across ecological guilds.</title>
        <authorList>
            <consortium name="Lawrence Berkeley National Laboratory"/>
            <person name="Harder C.B."/>
            <person name="Miyauchi S."/>
            <person name="Viragh M."/>
            <person name="Kuo A."/>
            <person name="Thoen E."/>
            <person name="Andreopoulos B."/>
            <person name="Lu D."/>
            <person name="Skrede I."/>
            <person name="Drula E."/>
            <person name="Henrissat B."/>
            <person name="Morin E."/>
            <person name="Kohler A."/>
            <person name="Barry K."/>
            <person name="LaButti K."/>
            <person name="Morin E."/>
            <person name="Salamov A."/>
            <person name="Lipzen A."/>
            <person name="Mereny Z."/>
            <person name="Hegedus B."/>
            <person name="Baldrian P."/>
            <person name="Stursova M."/>
            <person name="Weitz H."/>
            <person name="Taylor A."/>
            <person name="Grigoriev I.V."/>
            <person name="Nagy L.G."/>
            <person name="Martin F."/>
            <person name="Kauserud H."/>
        </authorList>
    </citation>
    <scope>NUCLEOTIDE SEQUENCE</scope>
    <source>
        <strain evidence="2">CBHHK067</strain>
    </source>
</reference>
<evidence type="ECO:0000313" key="2">
    <source>
        <dbReference type="EMBL" id="KAJ7703024.1"/>
    </source>
</evidence>
<dbReference type="AlphaFoldDB" id="A0AAD7DYY9"/>
<dbReference type="EMBL" id="JARKIE010000013">
    <property type="protein sequence ID" value="KAJ7703024.1"/>
    <property type="molecule type" value="Genomic_DNA"/>
</dbReference>
<organism evidence="2 3">
    <name type="scientific">Mycena rosella</name>
    <name type="common">Pink bonnet</name>
    <name type="synonym">Agaricus rosellus</name>
    <dbReference type="NCBI Taxonomy" id="1033263"/>
    <lineage>
        <taxon>Eukaryota</taxon>
        <taxon>Fungi</taxon>
        <taxon>Dikarya</taxon>
        <taxon>Basidiomycota</taxon>
        <taxon>Agaricomycotina</taxon>
        <taxon>Agaricomycetes</taxon>
        <taxon>Agaricomycetidae</taxon>
        <taxon>Agaricales</taxon>
        <taxon>Marasmiineae</taxon>
        <taxon>Mycenaceae</taxon>
        <taxon>Mycena</taxon>
    </lineage>
</organism>
<evidence type="ECO:0000313" key="3">
    <source>
        <dbReference type="Proteomes" id="UP001221757"/>
    </source>
</evidence>
<gene>
    <name evidence="2" type="ORF">B0H17DRAFT_1194276</name>
</gene>
<feature type="region of interest" description="Disordered" evidence="1">
    <location>
        <begin position="215"/>
        <end position="238"/>
    </location>
</feature>
<protein>
    <submittedName>
        <fullName evidence="2">Uncharacterized protein</fullName>
    </submittedName>
</protein>
<accession>A0AAD7DYY9</accession>
<name>A0AAD7DYY9_MYCRO</name>
<proteinExistence type="predicted"/>
<comment type="caution">
    <text evidence="2">The sequence shown here is derived from an EMBL/GenBank/DDBJ whole genome shotgun (WGS) entry which is preliminary data.</text>
</comment>
<sequence length="299" mass="33202">MDVDAQWSATLRRIVMPAQLSGSDSNPRTSKYPSGDIWKCILAASIAGDFDSGTEEDTDAKRCIRIDLLGMSGVIFYRVPTRRACTSNNQSKDAEDALIENSSPRVVYFPHFACTSFVTGQVIRAHLLQAPVLSPNPHPFGFSLDSRALETLSRGSIPSRDLSVDLKVTPQCADRVLKDRRRAKQVARLLLATRYRLNTIRNILKVTAASSPSLLEDARRDKPSLADSSCPEDEEEEYHDALETIPHSPLLHSNAPISNLDIETKLLPLRDHRPASNVLAVVDHKEKLLILAREKENTI</sequence>
<evidence type="ECO:0000256" key="1">
    <source>
        <dbReference type="SAM" id="MobiDB-lite"/>
    </source>
</evidence>
<keyword evidence="3" id="KW-1185">Reference proteome</keyword>
<dbReference type="Proteomes" id="UP001221757">
    <property type="component" value="Unassembled WGS sequence"/>
</dbReference>